<dbReference type="RefSeq" id="WP_189244190.1">
    <property type="nucleotide sequence ID" value="NZ_BMQP01000090.1"/>
</dbReference>
<proteinExistence type="predicted"/>
<dbReference type="InterPro" id="IPR011251">
    <property type="entry name" value="Luciferase-like_dom"/>
</dbReference>
<dbReference type="Gene3D" id="3.20.20.30">
    <property type="entry name" value="Luciferase-like domain"/>
    <property type="match status" value="1"/>
</dbReference>
<dbReference type="Pfam" id="PF00296">
    <property type="entry name" value="Bac_luciferase"/>
    <property type="match status" value="1"/>
</dbReference>
<feature type="domain" description="Luciferase-like" evidence="1">
    <location>
        <begin position="19"/>
        <end position="272"/>
    </location>
</feature>
<dbReference type="AlphaFoldDB" id="A0A8J3WH98"/>
<dbReference type="PANTHER" id="PTHR30011">
    <property type="entry name" value="ALKANESULFONATE MONOOXYGENASE-RELATED"/>
    <property type="match status" value="1"/>
</dbReference>
<reference evidence="2" key="1">
    <citation type="submission" date="2021-01" db="EMBL/GenBank/DDBJ databases">
        <title>Whole genome shotgun sequence of Planobispora rosea NBRC 15558.</title>
        <authorList>
            <person name="Komaki H."/>
            <person name="Tamura T."/>
        </authorList>
    </citation>
    <scope>NUCLEOTIDE SEQUENCE</scope>
    <source>
        <strain evidence="2">NBRC 15558</strain>
    </source>
</reference>
<evidence type="ECO:0000313" key="2">
    <source>
        <dbReference type="EMBL" id="GIH89255.1"/>
    </source>
</evidence>
<protein>
    <recommendedName>
        <fullName evidence="1">Luciferase-like domain-containing protein</fullName>
    </recommendedName>
</protein>
<dbReference type="PANTHER" id="PTHR30011:SF32">
    <property type="entry name" value="CONSERVED PROTEIN"/>
    <property type="match status" value="1"/>
</dbReference>
<dbReference type="InterPro" id="IPR051260">
    <property type="entry name" value="Diverse_substr_monoxygenases"/>
</dbReference>
<dbReference type="EMBL" id="BOOI01000121">
    <property type="protein sequence ID" value="GIH89255.1"/>
    <property type="molecule type" value="Genomic_DNA"/>
</dbReference>
<accession>A0A8J3WH98</accession>
<evidence type="ECO:0000259" key="1">
    <source>
        <dbReference type="Pfam" id="PF00296"/>
    </source>
</evidence>
<keyword evidence="3" id="KW-1185">Reference proteome</keyword>
<organism evidence="2 3">
    <name type="scientific">Planobispora rosea</name>
    <dbReference type="NCBI Taxonomy" id="35762"/>
    <lineage>
        <taxon>Bacteria</taxon>
        <taxon>Bacillati</taxon>
        <taxon>Actinomycetota</taxon>
        <taxon>Actinomycetes</taxon>
        <taxon>Streptosporangiales</taxon>
        <taxon>Streptosporangiaceae</taxon>
        <taxon>Planobispora</taxon>
    </lineage>
</organism>
<dbReference type="GO" id="GO:0016705">
    <property type="term" value="F:oxidoreductase activity, acting on paired donors, with incorporation or reduction of molecular oxygen"/>
    <property type="evidence" value="ECO:0007669"/>
    <property type="project" value="InterPro"/>
</dbReference>
<dbReference type="Proteomes" id="UP000655044">
    <property type="component" value="Unassembled WGS sequence"/>
</dbReference>
<gene>
    <name evidence="2" type="ORF">Pro02_76630</name>
</gene>
<evidence type="ECO:0000313" key="3">
    <source>
        <dbReference type="Proteomes" id="UP000655044"/>
    </source>
</evidence>
<sequence>MVKIGVGLPTLQEIKTLGPDGVAQAARLAETAGVDSLSVADVLIGDGTFALESIVALATAAAVTERVTLDFGVLSVPTRPVAMMAAQIQTLQYLSRGRVRLGVGIGGFPGSPFWAAVGAPSTGRGRLMDETLRALPGLIGGRATAVRDGVTVTLAPGTPVPPLLVGSGTSEAALRRVARFADGWLPSGLTPPRVKAAVARLREFAEEYGRPVPSVHLGVHAVLGEDREARQAMEAQLSEFFQLPLEEARQASICGSPAEAAGRMAAFAEAGVDEIGFTLDGHDFPRQIELVGETRMHLPRRSPLLAGATAGSDLHHDLKESLERQAPLP</sequence>
<comment type="caution">
    <text evidence="2">The sequence shown here is derived from an EMBL/GenBank/DDBJ whole genome shotgun (WGS) entry which is preliminary data.</text>
</comment>
<dbReference type="InterPro" id="IPR036661">
    <property type="entry name" value="Luciferase-like_sf"/>
</dbReference>
<name>A0A8J3WH98_PLARO</name>
<dbReference type="SUPFAM" id="SSF51679">
    <property type="entry name" value="Bacterial luciferase-like"/>
    <property type="match status" value="1"/>
</dbReference>